<dbReference type="InParanoid" id="E2C2A4"/>
<feature type="domain" description="Mitochondrial splicing suppressor 51-like C-terminal" evidence="1">
    <location>
        <begin position="183"/>
        <end position="360"/>
    </location>
</feature>
<dbReference type="Pfam" id="PF20179">
    <property type="entry name" value="MSS51_C"/>
    <property type="match status" value="1"/>
</dbReference>
<keyword evidence="3" id="KW-1185">Reference proteome</keyword>
<dbReference type="Proteomes" id="UP000008237">
    <property type="component" value="Unassembled WGS sequence"/>
</dbReference>
<proteinExistence type="predicted"/>
<dbReference type="PANTHER" id="PTHR28069">
    <property type="entry name" value="GH20023P"/>
    <property type="match status" value="1"/>
</dbReference>
<dbReference type="PANTHER" id="PTHR28069:SF2">
    <property type="entry name" value="GH20023P"/>
    <property type="match status" value="1"/>
</dbReference>
<evidence type="ECO:0000313" key="2">
    <source>
        <dbReference type="EMBL" id="EFN77924.1"/>
    </source>
</evidence>
<organism evidence="3">
    <name type="scientific">Harpegnathos saltator</name>
    <name type="common">Jerdon's jumping ant</name>
    <dbReference type="NCBI Taxonomy" id="610380"/>
    <lineage>
        <taxon>Eukaryota</taxon>
        <taxon>Metazoa</taxon>
        <taxon>Ecdysozoa</taxon>
        <taxon>Arthropoda</taxon>
        <taxon>Hexapoda</taxon>
        <taxon>Insecta</taxon>
        <taxon>Pterygota</taxon>
        <taxon>Neoptera</taxon>
        <taxon>Endopterygota</taxon>
        <taxon>Hymenoptera</taxon>
        <taxon>Apocrita</taxon>
        <taxon>Aculeata</taxon>
        <taxon>Formicoidea</taxon>
        <taxon>Formicidae</taxon>
        <taxon>Ponerinae</taxon>
        <taxon>Ponerini</taxon>
        <taxon>Harpegnathos</taxon>
    </lineage>
</organism>
<dbReference type="InterPro" id="IPR046824">
    <property type="entry name" value="Mss51-like_C"/>
</dbReference>
<protein>
    <recommendedName>
        <fullName evidence="1">Mitochondrial splicing suppressor 51-like C-terminal domain-containing protein</fullName>
    </recommendedName>
</protein>
<dbReference type="EMBL" id="GL452104">
    <property type="protein sequence ID" value="EFN77924.1"/>
    <property type="molecule type" value="Genomic_DNA"/>
</dbReference>
<evidence type="ECO:0000259" key="1">
    <source>
        <dbReference type="Pfam" id="PF20179"/>
    </source>
</evidence>
<accession>E2C2A4</accession>
<dbReference type="AlphaFoldDB" id="E2C2A4"/>
<name>E2C2A4_HARSA</name>
<gene>
    <name evidence="2" type="ORF">EAI_16858</name>
</gene>
<evidence type="ECO:0000313" key="3">
    <source>
        <dbReference type="Proteomes" id="UP000008237"/>
    </source>
</evidence>
<sequence length="393" mass="46494">MILYCNEEHKRLHRPQHEDICTLITRFVTEDPDWDTRRLYFQDWIKLQKNFMRLAEVTLGRNLKTYEEQMFLFAKSCFICHRRSDLFTCEKCISISYCVDHESESSLHEFNCDDLALNLNLDIIFLEKEAWEALSIKFYNFPDKKRLYTDMDSFCSQYYRERSRRRSEWDLNTCAFTDYVSGPLTLYNGLQSANLFHPEKVTHAFVIHIIVTSNVDRRNFPAWELFLHFLSKKKKLIVVMIGLELKRETCEHVVCSRCKTAKKKLILESYPLLYHNYMSSANYRRPNVVIGFQAELNHGDAWSESIKAIKAQNCPLLLTAKSQLKAHWDVIEIGKILNTTVKPFFINENYFASRRPYKDYETGYIFLPNTYFIIYKNLNGPSKTTKESCGSHL</sequence>
<reference evidence="2 3" key="1">
    <citation type="journal article" date="2010" name="Science">
        <title>Genomic comparison of the ants Camponotus floridanus and Harpegnathos saltator.</title>
        <authorList>
            <person name="Bonasio R."/>
            <person name="Zhang G."/>
            <person name="Ye C."/>
            <person name="Mutti N.S."/>
            <person name="Fang X."/>
            <person name="Qin N."/>
            <person name="Donahue G."/>
            <person name="Yang P."/>
            <person name="Li Q."/>
            <person name="Li C."/>
            <person name="Zhang P."/>
            <person name="Huang Z."/>
            <person name="Berger S.L."/>
            <person name="Reinberg D."/>
            <person name="Wang J."/>
            <person name="Liebig J."/>
        </authorList>
    </citation>
    <scope>NUCLEOTIDE SEQUENCE [LARGE SCALE GENOMIC DNA]</scope>
    <source>
        <strain evidence="2 3">R22 G/1</strain>
    </source>
</reference>
<dbReference type="OrthoDB" id="5282002at2759"/>